<organism evidence="1">
    <name type="scientific">marine sediment metagenome</name>
    <dbReference type="NCBI Taxonomy" id="412755"/>
    <lineage>
        <taxon>unclassified sequences</taxon>
        <taxon>metagenomes</taxon>
        <taxon>ecological metagenomes</taxon>
    </lineage>
</organism>
<dbReference type="Pfam" id="PF18939">
    <property type="entry name" value="DUF5686"/>
    <property type="match status" value="1"/>
</dbReference>
<sequence length="94" mass="10685">TAEVYLKGSIKLRKIPKIFKKAMEKEETNIRVGVTYVEESLNEIKFNAPDKYDQRVISFNTSFPENANVNPMGYIKSSLYQPTIDMAISPLAPN</sequence>
<dbReference type="InterPro" id="IPR043741">
    <property type="entry name" value="DUF5686"/>
</dbReference>
<feature type="non-terminal residue" evidence="1">
    <location>
        <position position="94"/>
    </location>
</feature>
<dbReference type="AlphaFoldDB" id="X1KLR1"/>
<gene>
    <name evidence="1" type="ORF">S03H2_71452</name>
</gene>
<protein>
    <submittedName>
        <fullName evidence="1">Uncharacterized protein</fullName>
    </submittedName>
</protein>
<feature type="non-terminal residue" evidence="1">
    <location>
        <position position="1"/>
    </location>
</feature>
<reference evidence="1" key="1">
    <citation type="journal article" date="2014" name="Front. Microbiol.">
        <title>High frequency of phylogenetically diverse reductive dehalogenase-homologous genes in deep subseafloor sedimentary metagenomes.</title>
        <authorList>
            <person name="Kawai M."/>
            <person name="Futagami T."/>
            <person name="Toyoda A."/>
            <person name="Takaki Y."/>
            <person name="Nishi S."/>
            <person name="Hori S."/>
            <person name="Arai W."/>
            <person name="Tsubouchi T."/>
            <person name="Morono Y."/>
            <person name="Uchiyama I."/>
            <person name="Ito T."/>
            <person name="Fujiyama A."/>
            <person name="Inagaki F."/>
            <person name="Takami H."/>
        </authorList>
    </citation>
    <scope>NUCLEOTIDE SEQUENCE</scope>
    <source>
        <strain evidence="1">Expedition CK06-06</strain>
    </source>
</reference>
<proteinExistence type="predicted"/>
<evidence type="ECO:0000313" key="1">
    <source>
        <dbReference type="EMBL" id="GAH91079.1"/>
    </source>
</evidence>
<accession>X1KLR1</accession>
<dbReference type="EMBL" id="BARU01047827">
    <property type="protein sequence ID" value="GAH91079.1"/>
    <property type="molecule type" value="Genomic_DNA"/>
</dbReference>
<name>X1KLR1_9ZZZZ</name>
<comment type="caution">
    <text evidence="1">The sequence shown here is derived from an EMBL/GenBank/DDBJ whole genome shotgun (WGS) entry which is preliminary data.</text>
</comment>